<evidence type="ECO:0000256" key="1">
    <source>
        <dbReference type="SAM" id="Phobius"/>
    </source>
</evidence>
<keyword evidence="1" id="KW-1133">Transmembrane helix</keyword>
<protein>
    <submittedName>
        <fullName evidence="2">Uncharacterized protein</fullName>
    </submittedName>
</protein>
<accession>A0A1D1W770</accession>
<gene>
    <name evidence="2" type="primary">RvY_18839-1</name>
    <name evidence="2" type="synonym">RvY_18839.1</name>
    <name evidence="2" type="ORF">RvY_18839</name>
</gene>
<dbReference type="AlphaFoldDB" id="A0A1D1W770"/>
<reference evidence="2 3" key="1">
    <citation type="journal article" date="2016" name="Nat. Commun.">
        <title>Extremotolerant tardigrade genome and improved radiotolerance of human cultured cells by tardigrade-unique protein.</title>
        <authorList>
            <person name="Hashimoto T."/>
            <person name="Horikawa D.D."/>
            <person name="Saito Y."/>
            <person name="Kuwahara H."/>
            <person name="Kozuka-Hata H."/>
            <person name="Shin-I T."/>
            <person name="Minakuchi Y."/>
            <person name="Ohishi K."/>
            <person name="Motoyama A."/>
            <person name="Aizu T."/>
            <person name="Enomoto A."/>
            <person name="Kondo K."/>
            <person name="Tanaka S."/>
            <person name="Hara Y."/>
            <person name="Koshikawa S."/>
            <person name="Sagara H."/>
            <person name="Miura T."/>
            <person name="Yokobori S."/>
            <person name="Miyagawa K."/>
            <person name="Suzuki Y."/>
            <person name="Kubo T."/>
            <person name="Oyama M."/>
            <person name="Kohara Y."/>
            <person name="Fujiyama A."/>
            <person name="Arakawa K."/>
            <person name="Katayama T."/>
            <person name="Toyoda A."/>
            <person name="Kunieda T."/>
        </authorList>
    </citation>
    <scope>NUCLEOTIDE SEQUENCE [LARGE SCALE GENOMIC DNA]</scope>
    <source>
        <strain evidence="2 3">YOKOZUNA-1</strain>
    </source>
</reference>
<proteinExistence type="predicted"/>
<evidence type="ECO:0000313" key="2">
    <source>
        <dbReference type="EMBL" id="GAV09270.1"/>
    </source>
</evidence>
<name>A0A1D1W770_RAMVA</name>
<keyword evidence="1" id="KW-0472">Membrane</keyword>
<sequence>MSARLPFIAFQVKRLFILYPEIAYTALLATVVGVPLGVYKLVNEYHHPNSIVKAYKPTYTVYRPDDPRSYRIKCTPDLPPGDPHILRV</sequence>
<keyword evidence="3" id="KW-1185">Reference proteome</keyword>
<feature type="transmembrane region" description="Helical" evidence="1">
    <location>
        <begin position="22"/>
        <end position="42"/>
    </location>
</feature>
<evidence type="ECO:0000313" key="3">
    <source>
        <dbReference type="Proteomes" id="UP000186922"/>
    </source>
</evidence>
<organism evidence="2 3">
    <name type="scientific">Ramazzottius varieornatus</name>
    <name type="common">Water bear</name>
    <name type="synonym">Tardigrade</name>
    <dbReference type="NCBI Taxonomy" id="947166"/>
    <lineage>
        <taxon>Eukaryota</taxon>
        <taxon>Metazoa</taxon>
        <taxon>Ecdysozoa</taxon>
        <taxon>Tardigrada</taxon>
        <taxon>Eutardigrada</taxon>
        <taxon>Parachela</taxon>
        <taxon>Hypsibioidea</taxon>
        <taxon>Ramazzottiidae</taxon>
        <taxon>Ramazzottius</taxon>
    </lineage>
</organism>
<dbReference type="OrthoDB" id="10386344at2759"/>
<comment type="caution">
    <text evidence="2">The sequence shown here is derived from an EMBL/GenBank/DDBJ whole genome shotgun (WGS) entry which is preliminary data.</text>
</comment>
<dbReference type="Proteomes" id="UP000186922">
    <property type="component" value="Unassembled WGS sequence"/>
</dbReference>
<dbReference type="EMBL" id="BDGG01000021">
    <property type="protein sequence ID" value="GAV09270.1"/>
    <property type="molecule type" value="Genomic_DNA"/>
</dbReference>
<keyword evidence="1" id="KW-0812">Transmembrane</keyword>